<reference evidence="3" key="1">
    <citation type="submission" date="2017-01" db="EMBL/GenBank/DDBJ databases">
        <authorList>
            <person name="Varghese N."/>
            <person name="Submissions S."/>
        </authorList>
    </citation>
    <scope>NUCLEOTIDE SEQUENCE [LARGE SCALE GENOMIC DNA]</scope>
    <source>
        <strain evidence="3">MNA4</strain>
    </source>
</reference>
<accession>A0A1U7PLT0</accession>
<feature type="transmembrane region" description="Helical" evidence="1">
    <location>
        <begin position="121"/>
        <end position="144"/>
    </location>
</feature>
<dbReference type="Pfam" id="PF12679">
    <property type="entry name" value="ABC2_membrane_2"/>
    <property type="match status" value="1"/>
</dbReference>
<dbReference type="GO" id="GO:0140359">
    <property type="term" value="F:ABC-type transporter activity"/>
    <property type="evidence" value="ECO:0007669"/>
    <property type="project" value="InterPro"/>
</dbReference>
<dbReference type="STRING" id="550447.SAMN05428946_0358"/>
<keyword evidence="1" id="KW-1133">Transmembrane helix</keyword>
<organism evidence="2 3">
    <name type="scientific">Edaphobacillus lindanitolerans</name>
    <dbReference type="NCBI Taxonomy" id="550447"/>
    <lineage>
        <taxon>Bacteria</taxon>
        <taxon>Bacillati</taxon>
        <taxon>Bacillota</taxon>
        <taxon>Bacilli</taxon>
        <taxon>Bacillales</taxon>
        <taxon>Bacillaceae</taxon>
        <taxon>Edaphobacillus</taxon>
    </lineage>
</organism>
<dbReference type="AlphaFoldDB" id="A0A1U7PLT0"/>
<dbReference type="PANTHER" id="PTHR43471">
    <property type="entry name" value="ABC TRANSPORTER PERMEASE"/>
    <property type="match status" value="1"/>
</dbReference>
<keyword evidence="3" id="KW-1185">Reference proteome</keyword>
<dbReference type="EMBL" id="FTPL01000001">
    <property type="protein sequence ID" value="SIT68373.1"/>
    <property type="molecule type" value="Genomic_DNA"/>
</dbReference>
<proteinExistence type="predicted"/>
<feature type="transmembrane region" description="Helical" evidence="1">
    <location>
        <begin position="253"/>
        <end position="272"/>
    </location>
</feature>
<evidence type="ECO:0000313" key="2">
    <source>
        <dbReference type="EMBL" id="SIT68373.1"/>
    </source>
</evidence>
<evidence type="ECO:0000313" key="3">
    <source>
        <dbReference type="Proteomes" id="UP000187550"/>
    </source>
</evidence>
<name>A0A1U7PLT0_9BACI</name>
<feature type="transmembrane region" description="Helical" evidence="1">
    <location>
        <begin position="182"/>
        <end position="207"/>
    </location>
</feature>
<dbReference type="Proteomes" id="UP000187550">
    <property type="component" value="Unassembled WGS sequence"/>
</dbReference>
<dbReference type="OrthoDB" id="9815855at2"/>
<gene>
    <name evidence="2" type="ORF">SAMN05428946_0358</name>
</gene>
<dbReference type="GO" id="GO:0005886">
    <property type="term" value="C:plasma membrane"/>
    <property type="evidence" value="ECO:0007669"/>
    <property type="project" value="UniProtKB-SubCell"/>
</dbReference>
<sequence length="283" mass="30530">MNTKFSNPVLMKEIKLRFRSPKSFVGILFYLAAMSLFVFGFLYLMTTLDAPGTGGGFLNTEESFILFTILTYIQLALVLFITPGLTAGSISSEREKQTLNMLLTTTQTSYQIILGKLLSSIAFLALMIVSSLPIYSLVFLFGGISPAQLALMLFYFLLTTLAIGSVGVMFSTLIRKTAVAMIATYGTMLALTAVTGFLSVFTASLGFAGSSAGPSPMAHFWASINPAVVVASLLSPGSGNILSDMTGIEFPVWIIYLIFYTSLIILSVFIAVKKLRVNMKAGN</sequence>
<feature type="transmembrane region" description="Helical" evidence="1">
    <location>
        <begin position="21"/>
        <end position="44"/>
    </location>
</feature>
<dbReference type="RefSeq" id="WP_076756657.1">
    <property type="nucleotide sequence ID" value="NZ_FTPL01000001.1"/>
</dbReference>
<feature type="transmembrane region" description="Helical" evidence="1">
    <location>
        <begin position="64"/>
        <end position="87"/>
    </location>
</feature>
<feature type="transmembrane region" description="Helical" evidence="1">
    <location>
        <begin position="150"/>
        <end position="170"/>
    </location>
</feature>
<evidence type="ECO:0000256" key="1">
    <source>
        <dbReference type="SAM" id="Phobius"/>
    </source>
</evidence>
<keyword evidence="1" id="KW-0472">Membrane</keyword>
<protein>
    <submittedName>
        <fullName evidence="2">ABC-2 type transporter</fullName>
    </submittedName>
</protein>
<keyword evidence="1" id="KW-0812">Transmembrane</keyword>